<keyword evidence="2" id="KW-0285">Flavoprotein</keyword>
<dbReference type="SUPFAM" id="SSF55103">
    <property type="entry name" value="FAD-linked oxidases, C-terminal domain"/>
    <property type="match status" value="1"/>
</dbReference>
<dbReference type="SUPFAM" id="SSF56176">
    <property type="entry name" value="FAD-binding/transporter-associated domain-like"/>
    <property type="match status" value="1"/>
</dbReference>
<keyword evidence="3" id="KW-0274">FAD</keyword>
<dbReference type="GO" id="GO:0071949">
    <property type="term" value="F:FAD binding"/>
    <property type="evidence" value="ECO:0007669"/>
    <property type="project" value="InterPro"/>
</dbReference>
<dbReference type="InterPro" id="IPR016169">
    <property type="entry name" value="FAD-bd_PCMH_sub2"/>
</dbReference>
<dbReference type="EMBL" id="JARJCN010000010">
    <property type="protein sequence ID" value="KAJ7097066.1"/>
    <property type="molecule type" value="Genomic_DNA"/>
</dbReference>
<dbReference type="Proteomes" id="UP001222325">
    <property type="component" value="Unassembled WGS sequence"/>
</dbReference>
<dbReference type="Gene3D" id="3.40.462.20">
    <property type="match status" value="1"/>
</dbReference>
<comment type="caution">
    <text evidence="6">The sequence shown here is derived from an EMBL/GenBank/DDBJ whole genome shotgun (WGS) entry which is preliminary data.</text>
</comment>
<dbReference type="InterPro" id="IPR016166">
    <property type="entry name" value="FAD-bd_PCMH"/>
</dbReference>
<dbReference type="InterPro" id="IPR006094">
    <property type="entry name" value="Oxid_FAD_bind_N"/>
</dbReference>
<protein>
    <recommendedName>
        <fullName evidence="5">FAD-binding PCMH-type domain-containing protein</fullName>
    </recommendedName>
</protein>
<keyword evidence="4" id="KW-0560">Oxidoreductase</keyword>
<comment type="similarity">
    <text evidence="1">Belongs to the oxygen-dependent FAD-linked oxidoreductase family.</text>
</comment>
<dbReference type="InterPro" id="IPR016164">
    <property type="entry name" value="FAD-linked_Oxase-like_C"/>
</dbReference>
<accession>A0AAD6XUN7</accession>
<dbReference type="PANTHER" id="PTHR42973:SF7">
    <property type="entry name" value="FAD-BINDING PCMH-TYPE DOMAIN-CONTAINING PROTEIN"/>
    <property type="match status" value="1"/>
</dbReference>
<reference evidence="6" key="1">
    <citation type="submission" date="2023-03" db="EMBL/GenBank/DDBJ databases">
        <title>Massive genome expansion in bonnet fungi (Mycena s.s.) driven by repeated elements and novel gene families across ecological guilds.</title>
        <authorList>
            <consortium name="Lawrence Berkeley National Laboratory"/>
            <person name="Harder C.B."/>
            <person name="Miyauchi S."/>
            <person name="Viragh M."/>
            <person name="Kuo A."/>
            <person name="Thoen E."/>
            <person name="Andreopoulos B."/>
            <person name="Lu D."/>
            <person name="Skrede I."/>
            <person name="Drula E."/>
            <person name="Henrissat B."/>
            <person name="Morin E."/>
            <person name="Kohler A."/>
            <person name="Barry K."/>
            <person name="LaButti K."/>
            <person name="Morin E."/>
            <person name="Salamov A."/>
            <person name="Lipzen A."/>
            <person name="Mereny Z."/>
            <person name="Hegedus B."/>
            <person name="Baldrian P."/>
            <person name="Stursova M."/>
            <person name="Weitz H."/>
            <person name="Taylor A."/>
            <person name="Grigoriev I.V."/>
            <person name="Nagy L.G."/>
            <person name="Martin F."/>
            <person name="Kauserud H."/>
        </authorList>
    </citation>
    <scope>NUCLEOTIDE SEQUENCE</scope>
    <source>
        <strain evidence="6">CBHHK173m</strain>
    </source>
</reference>
<dbReference type="PROSITE" id="PS51387">
    <property type="entry name" value="FAD_PCMH"/>
    <property type="match status" value="1"/>
</dbReference>
<keyword evidence="7" id="KW-1185">Reference proteome</keyword>
<proteinExistence type="inferred from homology"/>
<dbReference type="Gene3D" id="3.30.465.10">
    <property type="match status" value="1"/>
</dbReference>
<organism evidence="6 7">
    <name type="scientific">Mycena belliarum</name>
    <dbReference type="NCBI Taxonomy" id="1033014"/>
    <lineage>
        <taxon>Eukaryota</taxon>
        <taxon>Fungi</taxon>
        <taxon>Dikarya</taxon>
        <taxon>Basidiomycota</taxon>
        <taxon>Agaricomycotina</taxon>
        <taxon>Agaricomycetes</taxon>
        <taxon>Agaricomycetidae</taxon>
        <taxon>Agaricales</taxon>
        <taxon>Marasmiineae</taxon>
        <taxon>Mycenaceae</taxon>
        <taxon>Mycena</taxon>
    </lineage>
</organism>
<evidence type="ECO:0000313" key="6">
    <source>
        <dbReference type="EMBL" id="KAJ7097066.1"/>
    </source>
</evidence>
<dbReference type="InterPro" id="IPR050416">
    <property type="entry name" value="FAD-linked_Oxidoreductase"/>
</dbReference>
<dbReference type="InterPro" id="IPR016167">
    <property type="entry name" value="FAD-bd_PCMH_sub1"/>
</dbReference>
<evidence type="ECO:0000313" key="7">
    <source>
        <dbReference type="Proteomes" id="UP001222325"/>
    </source>
</evidence>
<evidence type="ECO:0000256" key="4">
    <source>
        <dbReference type="ARBA" id="ARBA00023002"/>
    </source>
</evidence>
<dbReference type="AlphaFoldDB" id="A0AAD6XUN7"/>
<feature type="domain" description="FAD-binding PCMH-type" evidence="5">
    <location>
        <begin position="40"/>
        <end position="209"/>
    </location>
</feature>
<dbReference type="InterPro" id="IPR036318">
    <property type="entry name" value="FAD-bd_PCMH-like_sf"/>
</dbReference>
<dbReference type="GO" id="GO:0016491">
    <property type="term" value="F:oxidoreductase activity"/>
    <property type="evidence" value="ECO:0007669"/>
    <property type="project" value="UniProtKB-KW"/>
</dbReference>
<evidence type="ECO:0000256" key="1">
    <source>
        <dbReference type="ARBA" id="ARBA00005466"/>
    </source>
</evidence>
<evidence type="ECO:0000256" key="2">
    <source>
        <dbReference type="ARBA" id="ARBA00022630"/>
    </source>
</evidence>
<evidence type="ECO:0000259" key="5">
    <source>
        <dbReference type="PROSITE" id="PS51387"/>
    </source>
</evidence>
<dbReference type="Gene3D" id="3.30.43.10">
    <property type="entry name" value="Uridine Diphospho-n-acetylenolpyruvylglucosamine Reductase, domain 2"/>
    <property type="match status" value="1"/>
</dbReference>
<dbReference type="Pfam" id="PF01565">
    <property type="entry name" value="FAD_binding_4"/>
    <property type="match status" value="1"/>
</dbReference>
<dbReference type="PANTHER" id="PTHR42973">
    <property type="entry name" value="BINDING OXIDOREDUCTASE, PUTATIVE (AFU_ORTHOLOGUE AFUA_1G17690)-RELATED"/>
    <property type="match status" value="1"/>
</dbReference>
<evidence type="ECO:0000256" key="3">
    <source>
        <dbReference type="ARBA" id="ARBA00022827"/>
    </source>
</evidence>
<sequence>MLPTTFITELGSHLSAQSNILADPTHAHFKSLLLRWSDIDLKVPGAIVQPATETDVVATVKLAAQHDVPFVPKSGGHSLWSTIGSEGFIIDLSLLKALTVDKETGQITLQTGVLTKEANDAASDNGLCLPLGSANTAGVVPMALGGGLSGFAAICGCTSDNILSARLVTAAGELVVVSETSHPDLFWALRGAGQFFGLVTQLTLQGHPLSMLGTADSTMWTGSIVFPASRLEEVMSVLEPLIKDTTVPTSGLFIFTAPPPTFETVIMVLPFYLGPASDAEAFYKPLLDLGPLGSELKNVTYNRKNDSVDAFCGKGGFKRFAGAGGTTFKREIWKDILKCFEELKTKCPDAAATAYAFEWDSYKPKNKPTVRDTAFEHKDIRVWAEMLSWYTDPASHAEVFRIEQEAIERFRSQDGGKAVTYQNWSRDVPLEQLYPGPGTLDRLRALKKEWDPKGVFTKLLLPETEAA</sequence>
<gene>
    <name evidence="6" type="ORF">B0H15DRAFT_824692</name>
</gene>
<name>A0AAD6XUN7_9AGAR</name>